<protein>
    <recommendedName>
        <fullName evidence="4">Secreted protein</fullName>
    </recommendedName>
</protein>
<dbReference type="AlphaFoldDB" id="K6GAQ4"/>
<dbReference type="Proteomes" id="UP000006272">
    <property type="component" value="Unassembled WGS sequence"/>
</dbReference>
<comment type="caution">
    <text evidence="2">The sequence shown here is derived from an EMBL/GenBank/DDBJ whole genome shotgun (WGS) entry which is preliminary data.</text>
</comment>
<accession>K6GAQ4</accession>
<proteinExistence type="predicted"/>
<feature type="signal peptide" evidence="1">
    <location>
        <begin position="1"/>
        <end position="22"/>
    </location>
</feature>
<evidence type="ECO:0000256" key="1">
    <source>
        <dbReference type="SAM" id="SignalP"/>
    </source>
</evidence>
<gene>
    <name evidence="2" type="ORF">B193_3119</name>
</gene>
<feature type="chain" id="PRO_5003894261" description="Secreted protein" evidence="1">
    <location>
        <begin position="23"/>
        <end position="87"/>
    </location>
</feature>
<dbReference type="PATRIC" id="fig|1206767.3.peg.3064"/>
<evidence type="ECO:0000313" key="3">
    <source>
        <dbReference type="Proteomes" id="UP000006272"/>
    </source>
</evidence>
<sequence>MKKFLSGLVVAMGVLLAGQAMAAFGDGLGAWWLDGDLPAAAGTGACGTCLGGTGGPGGLGLGLGLGYGDGTMPMPQNGTGFGSPWTK</sequence>
<keyword evidence="1" id="KW-0732">Signal</keyword>
<organism evidence="2 3">
    <name type="scientific">Solidesulfovibrio magneticus str. Maddingley MBC34</name>
    <dbReference type="NCBI Taxonomy" id="1206767"/>
    <lineage>
        <taxon>Bacteria</taxon>
        <taxon>Pseudomonadati</taxon>
        <taxon>Thermodesulfobacteriota</taxon>
        <taxon>Desulfovibrionia</taxon>
        <taxon>Desulfovibrionales</taxon>
        <taxon>Desulfovibrionaceae</taxon>
        <taxon>Solidesulfovibrio</taxon>
    </lineage>
</organism>
<dbReference type="EMBL" id="ALAO01000280">
    <property type="protein sequence ID" value="EKO38179.1"/>
    <property type="molecule type" value="Genomic_DNA"/>
</dbReference>
<evidence type="ECO:0008006" key="4">
    <source>
        <dbReference type="Google" id="ProtNLM"/>
    </source>
</evidence>
<evidence type="ECO:0000313" key="2">
    <source>
        <dbReference type="EMBL" id="EKO38179.1"/>
    </source>
</evidence>
<name>K6GAQ4_9BACT</name>
<reference evidence="2 3" key="1">
    <citation type="submission" date="2012-07" db="EMBL/GenBank/DDBJ databases">
        <title>Draft genome sequence of Desulfovibrio magneticus str. Maddingley MBC34 obtained from a metagenomic sequence of a methanogenic enrichment isolated from coal-seam formation water in Victoria, Australia.</title>
        <authorList>
            <person name="Greenfield P."/>
            <person name="Hendry P."/>
            <person name="Li D."/>
            <person name="Rosewarne C.P."/>
            <person name="Tran-Dinh N."/>
            <person name="Elbourne L.D.H."/>
            <person name="Paulsen I.T."/>
            <person name="Midgley D.J."/>
        </authorList>
    </citation>
    <scope>NUCLEOTIDE SEQUENCE [LARGE SCALE GENOMIC DNA]</scope>
    <source>
        <strain evidence="3">Maddingley MBC34</strain>
    </source>
</reference>